<feature type="transmembrane region" description="Helical" evidence="7">
    <location>
        <begin position="258"/>
        <end position="280"/>
    </location>
</feature>
<feature type="transmembrane region" description="Helical" evidence="7">
    <location>
        <begin position="104"/>
        <end position="128"/>
    </location>
</feature>
<keyword evidence="4 7" id="KW-0812">Transmembrane</keyword>
<comment type="similarity">
    <text evidence="7">Belongs to the binding-protein-dependent transport system permease family.</text>
</comment>
<dbReference type="Proteomes" id="UP000255101">
    <property type="component" value="Unassembled WGS sequence"/>
</dbReference>
<dbReference type="Gene3D" id="1.10.3720.10">
    <property type="entry name" value="MetI-like"/>
    <property type="match status" value="1"/>
</dbReference>
<feature type="transmembrane region" description="Helical" evidence="7">
    <location>
        <begin position="71"/>
        <end position="92"/>
    </location>
</feature>
<evidence type="ECO:0000313" key="9">
    <source>
        <dbReference type="EMBL" id="SUB61851.1"/>
    </source>
</evidence>
<dbReference type="InterPro" id="IPR050809">
    <property type="entry name" value="UgpAE/MalFG_permease"/>
</dbReference>
<name>A0A379CHK3_9FIRM</name>
<comment type="subcellular location">
    <subcellularLocation>
        <location evidence="1 7">Cell membrane</location>
        <topology evidence="1 7">Multi-pass membrane protein</topology>
    </subcellularLocation>
</comment>
<dbReference type="PROSITE" id="PS50928">
    <property type="entry name" value="ABC_TM1"/>
    <property type="match status" value="1"/>
</dbReference>
<dbReference type="CDD" id="cd06261">
    <property type="entry name" value="TM_PBP2"/>
    <property type="match status" value="1"/>
</dbReference>
<evidence type="ECO:0000256" key="5">
    <source>
        <dbReference type="ARBA" id="ARBA00022989"/>
    </source>
</evidence>
<dbReference type="PANTHER" id="PTHR43227">
    <property type="entry name" value="BLL4140 PROTEIN"/>
    <property type="match status" value="1"/>
</dbReference>
<evidence type="ECO:0000256" key="6">
    <source>
        <dbReference type="ARBA" id="ARBA00023136"/>
    </source>
</evidence>
<evidence type="ECO:0000259" key="8">
    <source>
        <dbReference type="PROSITE" id="PS50928"/>
    </source>
</evidence>
<dbReference type="Pfam" id="PF00528">
    <property type="entry name" value="BPD_transp_1"/>
    <property type="match status" value="1"/>
</dbReference>
<dbReference type="EMBL" id="UGTB01000004">
    <property type="protein sequence ID" value="SUB61851.1"/>
    <property type="molecule type" value="Genomic_DNA"/>
</dbReference>
<keyword evidence="5 7" id="KW-1133">Transmembrane helix</keyword>
<dbReference type="PANTHER" id="PTHR43227:SF8">
    <property type="entry name" value="DIACETYLCHITOBIOSE UPTAKE SYSTEM PERMEASE PROTEIN DASB"/>
    <property type="match status" value="1"/>
</dbReference>
<evidence type="ECO:0000256" key="7">
    <source>
        <dbReference type="RuleBase" id="RU363032"/>
    </source>
</evidence>
<dbReference type="GO" id="GO:0005886">
    <property type="term" value="C:plasma membrane"/>
    <property type="evidence" value="ECO:0007669"/>
    <property type="project" value="UniProtKB-SubCell"/>
</dbReference>
<protein>
    <submittedName>
        <fullName evidence="9">sn-glycerol-3-phosphate transport system permease protein ugpA</fullName>
    </submittedName>
</protein>
<keyword evidence="6 7" id="KW-0472">Membrane</keyword>
<dbReference type="InterPro" id="IPR035906">
    <property type="entry name" value="MetI-like_sf"/>
</dbReference>
<dbReference type="GO" id="GO:0055085">
    <property type="term" value="P:transmembrane transport"/>
    <property type="evidence" value="ECO:0007669"/>
    <property type="project" value="InterPro"/>
</dbReference>
<feature type="transmembrane region" description="Helical" evidence="7">
    <location>
        <begin position="9"/>
        <end position="28"/>
    </location>
</feature>
<proteinExistence type="inferred from homology"/>
<accession>A0A379CHK3</accession>
<organism evidence="9 10">
    <name type="scientific">Peptostreptococcus anaerobius</name>
    <dbReference type="NCBI Taxonomy" id="1261"/>
    <lineage>
        <taxon>Bacteria</taxon>
        <taxon>Bacillati</taxon>
        <taxon>Bacillota</taxon>
        <taxon>Clostridia</taxon>
        <taxon>Peptostreptococcales</taxon>
        <taxon>Peptostreptococcaceae</taxon>
        <taxon>Peptostreptococcus</taxon>
    </lineage>
</organism>
<evidence type="ECO:0000256" key="3">
    <source>
        <dbReference type="ARBA" id="ARBA00022475"/>
    </source>
</evidence>
<feature type="transmembrane region" description="Helical" evidence="7">
    <location>
        <begin position="206"/>
        <end position="228"/>
    </location>
</feature>
<dbReference type="SUPFAM" id="SSF161098">
    <property type="entry name" value="MetI-like"/>
    <property type="match status" value="1"/>
</dbReference>
<sequence>MKKYRLRPWILLFPCLLIMVTTVLYPIFRTFLFSLQNYKMTEPYNRKFVGINNYLKVLGSQDFHSALKNSLIILVLTLVIAFSFSIVVGLILNKKSKISPILTAVAIIPWALPPLVNGIIWKFVFYPGYGFMNKLLINMGLVENPIEWTSGITTTLFVVAIVVAWKVIPFCSILILASLQNIPKELYEAARVDGCGKIDEFKKITLPFLLPSFSIVLIQITIAAINVFDELVSITGYRLDTATLLIYNYMNTFTYLDFGYGSAITYIVMILSGLVGYLYIKNIAKED</sequence>
<dbReference type="InterPro" id="IPR000515">
    <property type="entry name" value="MetI-like"/>
</dbReference>
<keyword evidence="3" id="KW-1003">Cell membrane</keyword>
<feature type="domain" description="ABC transmembrane type-1" evidence="8">
    <location>
        <begin position="67"/>
        <end position="279"/>
    </location>
</feature>
<evidence type="ECO:0000256" key="4">
    <source>
        <dbReference type="ARBA" id="ARBA00022692"/>
    </source>
</evidence>
<dbReference type="AlphaFoldDB" id="A0A379CHK3"/>
<reference evidence="9 10" key="1">
    <citation type="submission" date="2018-06" db="EMBL/GenBank/DDBJ databases">
        <authorList>
            <consortium name="Pathogen Informatics"/>
            <person name="Doyle S."/>
        </authorList>
    </citation>
    <scope>NUCLEOTIDE SEQUENCE [LARGE SCALE GENOMIC DNA]</scope>
    <source>
        <strain evidence="9 10">NCTC11460</strain>
    </source>
</reference>
<evidence type="ECO:0000256" key="1">
    <source>
        <dbReference type="ARBA" id="ARBA00004651"/>
    </source>
</evidence>
<gene>
    <name evidence="9" type="primary">ugpA_2</name>
    <name evidence="9" type="ORF">NCTC11460_01840</name>
</gene>
<keyword evidence="2 7" id="KW-0813">Transport</keyword>
<feature type="transmembrane region" description="Helical" evidence="7">
    <location>
        <begin position="148"/>
        <end position="177"/>
    </location>
</feature>
<evidence type="ECO:0000256" key="2">
    <source>
        <dbReference type="ARBA" id="ARBA00022448"/>
    </source>
</evidence>
<evidence type="ECO:0000313" key="10">
    <source>
        <dbReference type="Proteomes" id="UP000255101"/>
    </source>
</evidence>